<protein>
    <submittedName>
        <fullName evidence="1">Uncharacterized protein</fullName>
    </submittedName>
</protein>
<accession>A0A2P2N2Y2</accession>
<sequence length="37" mass="4434">MRLLQYYTSYSSLRSPCTISTKEQTNYQRNSKRERSG</sequence>
<organism evidence="1">
    <name type="scientific">Rhizophora mucronata</name>
    <name type="common">Asiatic mangrove</name>
    <dbReference type="NCBI Taxonomy" id="61149"/>
    <lineage>
        <taxon>Eukaryota</taxon>
        <taxon>Viridiplantae</taxon>
        <taxon>Streptophyta</taxon>
        <taxon>Embryophyta</taxon>
        <taxon>Tracheophyta</taxon>
        <taxon>Spermatophyta</taxon>
        <taxon>Magnoliopsida</taxon>
        <taxon>eudicotyledons</taxon>
        <taxon>Gunneridae</taxon>
        <taxon>Pentapetalae</taxon>
        <taxon>rosids</taxon>
        <taxon>fabids</taxon>
        <taxon>Malpighiales</taxon>
        <taxon>Rhizophoraceae</taxon>
        <taxon>Rhizophora</taxon>
    </lineage>
</organism>
<reference evidence="1" key="1">
    <citation type="submission" date="2018-02" db="EMBL/GenBank/DDBJ databases">
        <title>Rhizophora mucronata_Transcriptome.</title>
        <authorList>
            <person name="Meera S.P."/>
            <person name="Sreeshan A."/>
            <person name="Augustine A."/>
        </authorList>
    </citation>
    <scope>NUCLEOTIDE SEQUENCE</scope>
    <source>
        <tissue evidence="1">Leaf</tissue>
    </source>
</reference>
<dbReference type="AlphaFoldDB" id="A0A2P2N2Y2"/>
<dbReference type="EMBL" id="GGEC01056323">
    <property type="protein sequence ID" value="MBX36807.1"/>
    <property type="molecule type" value="Transcribed_RNA"/>
</dbReference>
<evidence type="ECO:0000313" key="1">
    <source>
        <dbReference type="EMBL" id="MBX36807.1"/>
    </source>
</evidence>
<name>A0A2P2N2Y2_RHIMU</name>
<proteinExistence type="predicted"/>